<feature type="region of interest" description="Disordered" evidence="1">
    <location>
        <begin position="77"/>
        <end position="102"/>
    </location>
</feature>
<name>A0A074TI89_9RHOB</name>
<proteinExistence type="predicted"/>
<sequence length="102" mass="10446">MMTSGLLANQVYVETGNAQTAAVSASAAPAQTHFPLATLAVSSYDAQVRAGIGPRTLFLWPAGPSSTPALPRIKIQAKDDLNPPAGAPSQMKASGPDEDAEL</sequence>
<dbReference type="EMBL" id="JHEH01000010">
    <property type="protein sequence ID" value="KEP69870.1"/>
    <property type="molecule type" value="Genomic_DNA"/>
</dbReference>
<dbReference type="Proteomes" id="UP000027725">
    <property type="component" value="Unassembled WGS sequence"/>
</dbReference>
<evidence type="ECO:0000313" key="3">
    <source>
        <dbReference type="Proteomes" id="UP000027725"/>
    </source>
</evidence>
<protein>
    <submittedName>
        <fullName evidence="2">Uncharacterized protein</fullName>
    </submittedName>
</protein>
<accession>A0A074TI89</accession>
<comment type="caution">
    <text evidence="2">The sequence shown here is derived from an EMBL/GenBank/DDBJ whole genome shotgun (WGS) entry which is preliminary data.</text>
</comment>
<gene>
    <name evidence="2" type="ORF">DL1_02065</name>
</gene>
<dbReference type="AlphaFoldDB" id="A0A074TI89"/>
<keyword evidence="3" id="KW-1185">Reference proteome</keyword>
<evidence type="ECO:0000313" key="2">
    <source>
        <dbReference type="EMBL" id="KEP69870.1"/>
    </source>
</evidence>
<reference evidence="2 3" key="1">
    <citation type="submission" date="2014-03" db="EMBL/GenBank/DDBJ databases">
        <title>The draft genome sequence of Thioclava dalianensis DLFJ1-1.</title>
        <authorList>
            <person name="Lai Q."/>
            <person name="Shao Z."/>
        </authorList>
    </citation>
    <scope>NUCLEOTIDE SEQUENCE [LARGE SCALE GENOMIC DNA]</scope>
    <source>
        <strain evidence="2 3">DLFJ1-1</strain>
    </source>
</reference>
<evidence type="ECO:0000256" key="1">
    <source>
        <dbReference type="SAM" id="MobiDB-lite"/>
    </source>
</evidence>
<organism evidence="2 3">
    <name type="scientific">Thioclava dalianensis</name>
    <dbReference type="NCBI Taxonomy" id="1185766"/>
    <lineage>
        <taxon>Bacteria</taxon>
        <taxon>Pseudomonadati</taxon>
        <taxon>Pseudomonadota</taxon>
        <taxon>Alphaproteobacteria</taxon>
        <taxon>Rhodobacterales</taxon>
        <taxon>Paracoccaceae</taxon>
        <taxon>Thioclava</taxon>
    </lineage>
</organism>